<organism evidence="1 2">
    <name type="scientific">Eumeta variegata</name>
    <name type="common">Bagworm moth</name>
    <name type="synonym">Eumeta japonica</name>
    <dbReference type="NCBI Taxonomy" id="151549"/>
    <lineage>
        <taxon>Eukaryota</taxon>
        <taxon>Metazoa</taxon>
        <taxon>Ecdysozoa</taxon>
        <taxon>Arthropoda</taxon>
        <taxon>Hexapoda</taxon>
        <taxon>Insecta</taxon>
        <taxon>Pterygota</taxon>
        <taxon>Neoptera</taxon>
        <taxon>Endopterygota</taxon>
        <taxon>Lepidoptera</taxon>
        <taxon>Glossata</taxon>
        <taxon>Ditrysia</taxon>
        <taxon>Tineoidea</taxon>
        <taxon>Psychidae</taxon>
        <taxon>Oiketicinae</taxon>
        <taxon>Eumeta</taxon>
    </lineage>
</organism>
<name>A0A4C1W4H4_EUMVA</name>
<dbReference type="Proteomes" id="UP000299102">
    <property type="component" value="Unassembled WGS sequence"/>
</dbReference>
<accession>A0A4C1W4H4</accession>
<keyword evidence="2" id="KW-1185">Reference proteome</keyword>
<evidence type="ECO:0000313" key="1">
    <source>
        <dbReference type="EMBL" id="GBP44977.1"/>
    </source>
</evidence>
<proteinExistence type="predicted"/>
<reference evidence="1 2" key="1">
    <citation type="journal article" date="2019" name="Commun. Biol.">
        <title>The bagworm genome reveals a unique fibroin gene that provides high tensile strength.</title>
        <authorList>
            <person name="Kono N."/>
            <person name="Nakamura H."/>
            <person name="Ohtoshi R."/>
            <person name="Tomita M."/>
            <person name="Numata K."/>
            <person name="Arakawa K."/>
        </authorList>
    </citation>
    <scope>NUCLEOTIDE SEQUENCE [LARGE SCALE GENOMIC DNA]</scope>
</reference>
<comment type="caution">
    <text evidence="1">The sequence shown here is derived from an EMBL/GenBank/DDBJ whole genome shotgun (WGS) entry which is preliminary data.</text>
</comment>
<dbReference type="AlphaFoldDB" id="A0A4C1W4H4"/>
<gene>
    <name evidence="1" type="ORF">EVAR_33404_1</name>
</gene>
<sequence>MHAASAGRGSGDKFFQINTSIFTRAARVRTAMRAEYFIASVCVLSVKNLNFVERFEWHSRTLAELGFTEMSRLDRVGSACAICVPPAPRGPRPALAPGDVVSRAIEAPIKKAIVAPGSVATRGGRGAGGARTGKGERHFPHIIASGRRFICMRAADQRIHYCHYDPI</sequence>
<protein>
    <submittedName>
        <fullName evidence="1">Uncharacterized protein</fullName>
    </submittedName>
</protein>
<evidence type="ECO:0000313" key="2">
    <source>
        <dbReference type="Proteomes" id="UP000299102"/>
    </source>
</evidence>
<dbReference type="EMBL" id="BGZK01000462">
    <property type="protein sequence ID" value="GBP44977.1"/>
    <property type="molecule type" value="Genomic_DNA"/>
</dbReference>